<dbReference type="PANTHER" id="PTHR11782:SF127">
    <property type="entry name" value="NTPASE, ISOFORM F"/>
    <property type="match status" value="1"/>
</dbReference>
<evidence type="ECO:0000313" key="9">
    <source>
        <dbReference type="Proteomes" id="UP001249851"/>
    </source>
</evidence>
<keyword evidence="2 6" id="KW-0378">Hydrolase</keyword>
<dbReference type="Gene3D" id="3.30.420.40">
    <property type="match status" value="1"/>
</dbReference>
<dbReference type="GO" id="GO:0017110">
    <property type="term" value="F:nucleoside diphosphate phosphatase activity"/>
    <property type="evidence" value="ECO:0007669"/>
    <property type="project" value="UniProtKB-EC"/>
</dbReference>
<organism evidence="8 9">
    <name type="scientific">Acropora cervicornis</name>
    <name type="common">Staghorn coral</name>
    <dbReference type="NCBI Taxonomy" id="6130"/>
    <lineage>
        <taxon>Eukaryota</taxon>
        <taxon>Metazoa</taxon>
        <taxon>Cnidaria</taxon>
        <taxon>Anthozoa</taxon>
        <taxon>Hexacorallia</taxon>
        <taxon>Scleractinia</taxon>
        <taxon>Astrocoeniina</taxon>
        <taxon>Acroporidae</taxon>
        <taxon>Acropora</taxon>
    </lineage>
</organism>
<evidence type="ECO:0000256" key="1">
    <source>
        <dbReference type="ARBA" id="ARBA00009283"/>
    </source>
</evidence>
<keyword evidence="7" id="KW-0472">Membrane</keyword>
<keyword evidence="7" id="KW-0812">Transmembrane</keyword>
<evidence type="ECO:0000313" key="8">
    <source>
        <dbReference type="EMBL" id="KAK2554231.1"/>
    </source>
</evidence>
<dbReference type="PANTHER" id="PTHR11782">
    <property type="entry name" value="ADENOSINE/GUANOSINE DIPHOSPHATASE"/>
    <property type="match status" value="1"/>
</dbReference>
<evidence type="ECO:0000256" key="6">
    <source>
        <dbReference type="RuleBase" id="RU003833"/>
    </source>
</evidence>
<evidence type="ECO:0000256" key="3">
    <source>
        <dbReference type="ARBA" id="ARBA00038863"/>
    </source>
</evidence>
<comment type="similarity">
    <text evidence="1 6">Belongs to the GDA1/CD39 NTPase family.</text>
</comment>
<dbReference type="EC" id="3.6.1.6" evidence="3"/>
<dbReference type="GO" id="GO:0005524">
    <property type="term" value="F:ATP binding"/>
    <property type="evidence" value="ECO:0007669"/>
    <property type="project" value="UniProtKB-KW"/>
</dbReference>
<gene>
    <name evidence="8" type="ORF">P5673_024229</name>
</gene>
<dbReference type="Proteomes" id="UP001249851">
    <property type="component" value="Unassembled WGS sequence"/>
</dbReference>
<proteinExistence type="inferred from homology"/>
<feature type="binding site" evidence="5">
    <location>
        <begin position="223"/>
        <end position="227"/>
    </location>
    <ligand>
        <name>ATP</name>
        <dbReference type="ChEBI" id="CHEBI:30616"/>
    </ligand>
</feature>
<keyword evidence="5" id="KW-0547">Nucleotide-binding</keyword>
<dbReference type="FunFam" id="3.30.420.40:FF:000052">
    <property type="entry name" value="Ectonucleoside triphosphate diphosphohydrolase 5"/>
    <property type="match status" value="1"/>
</dbReference>
<reference evidence="8" key="2">
    <citation type="journal article" date="2023" name="Science">
        <title>Genomic signatures of disease resistance in endangered staghorn corals.</title>
        <authorList>
            <person name="Vollmer S.V."/>
            <person name="Selwyn J.D."/>
            <person name="Despard B.A."/>
            <person name="Roesel C.L."/>
        </authorList>
    </citation>
    <scope>NUCLEOTIDE SEQUENCE</scope>
    <source>
        <strain evidence="8">K2</strain>
    </source>
</reference>
<dbReference type="Gene3D" id="3.30.420.150">
    <property type="entry name" value="Exopolyphosphatase. Domain 2"/>
    <property type="match status" value="1"/>
</dbReference>
<feature type="active site" description="Proton acceptor" evidence="4">
    <location>
        <position position="193"/>
    </location>
</feature>
<evidence type="ECO:0000256" key="5">
    <source>
        <dbReference type="PIRSR" id="PIRSR600407-2"/>
    </source>
</evidence>
<dbReference type="CDD" id="cd24046">
    <property type="entry name" value="ASKHA_NBD_NTPDase5-like"/>
    <property type="match status" value="1"/>
</dbReference>
<dbReference type="AlphaFoldDB" id="A0AAD9Q3Y9"/>
<name>A0AAD9Q3Y9_ACRCE</name>
<sequence length="502" mass="56256">MVNSLTNPSLRRKLKMPAPNCGKIYSSRCRVAVVVAIFLIIWYLAVYIWQISFSKILLQMPRTYFKENIYGIMFDAGSTGSRIHVFKFLRTRDGLLELAEEHFYQVKPGLSDYANNPEKGADSIKGLLKKSEEIIPKELWKVTPVSLKATAGLRMLPENSSKKLLEEVERLFNDSPFFTPKQKAVTIMDGPDEGLFAWITVNFLLGGLGIGSSKVYGTLDLGGGSTQITLNPVTLCAHSQRVANACPSRASAQVTSDFAGLPNPEEVTLKDLPSGFTRHTLIGNHQFTLYTHSYLGLGLMAARTSILKLGQTEKQSNGKEVKRSPCLHYSFSDHWKFGDQNFDIGQNNSFGLWASLFVAPSEAKRSLVASRRAFTRGLHNYGFNSCMQHNQKFVMNSNVHRPDGVSSVDMYAFSYFYDRAVEMGLIACSSESKSFPYLCLDATFIVTLFKEGISDESHDARNDVVMLNFFGFLEVASAEFFFLMWSKKRLKEGEISRFTSDC</sequence>
<evidence type="ECO:0000256" key="2">
    <source>
        <dbReference type="ARBA" id="ARBA00022801"/>
    </source>
</evidence>
<dbReference type="Pfam" id="PF01150">
    <property type="entry name" value="GDA1_CD39"/>
    <property type="match status" value="1"/>
</dbReference>
<evidence type="ECO:0000256" key="4">
    <source>
        <dbReference type="PIRSR" id="PIRSR600407-1"/>
    </source>
</evidence>
<dbReference type="EMBL" id="JARQWQ010000071">
    <property type="protein sequence ID" value="KAK2554231.1"/>
    <property type="molecule type" value="Genomic_DNA"/>
</dbReference>
<keyword evidence="5" id="KW-0067">ATP-binding</keyword>
<comment type="caution">
    <text evidence="8">The sequence shown here is derived from an EMBL/GenBank/DDBJ whole genome shotgun (WGS) entry which is preliminary data.</text>
</comment>
<feature type="transmembrane region" description="Helical" evidence="7">
    <location>
        <begin position="31"/>
        <end position="49"/>
    </location>
</feature>
<protein>
    <recommendedName>
        <fullName evidence="3">nucleoside diphosphate phosphatase</fullName>
        <ecNumber evidence="3">3.6.1.6</ecNumber>
    </recommendedName>
</protein>
<reference evidence="8" key="1">
    <citation type="journal article" date="2023" name="G3 (Bethesda)">
        <title>Whole genome assembly and annotation of the endangered Caribbean coral Acropora cervicornis.</title>
        <authorList>
            <person name="Selwyn J.D."/>
            <person name="Vollmer S.V."/>
        </authorList>
    </citation>
    <scope>NUCLEOTIDE SEQUENCE</scope>
    <source>
        <strain evidence="8">K2</strain>
    </source>
</reference>
<dbReference type="InterPro" id="IPR000407">
    <property type="entry name" value="GDA1_CD39_NTPase"/>
</dbReference>
<evidence type="ECO:0000256" key="7">
    <source>
        <dbReference type="SAM" id="Phobius"/>
    </source>
</evidence>
<accession>A0AAD9Q3Y9</accession>
<keyword evidence="9" id="KW-1185">Reference proteome</keyword>
<dbReference type="PROSITE" id="PS01238">
    <property type="entry name" value="GDA1_CD39_NTPASE"/>
    <property type="match status" value="1"/>
</dbReference>
<keyword evidence="7" id="KW-1133">Transmembrane helix</keyword>